<evidence type="ECO:0000256" key="1">
    <source>
        <dbReference type="HAMAP-Rule" id="MF_02128"/>
    </source>
</evidence>
<feature type="binding site" evidence="1">
    <location>
        <position position="270"/>
    </location>
    <ligand>
        <name>Mg(2+)</name>
        <dbReference type="ChEBI" id="CHEBI:18420"/>
        <label>3</label>
    </ligand>
</feature>
<dbReference type="InterPro" id="IPR016188">
    <property type="entry name" value="PurM-like_N"/>
</dbReference>
<keyword evidence="1" id="KW-0479">Metal-binding</keyword>
<keyword evidence="3" id="KW-1185">Reference proteome</keyword>
<comment type="caution">
    <text evidence="1">Lacks conserved residue(s) required for the propagation of feature annotation.</text>
</comment>
<sequence length="385" mass="38125">MTTPGTPSDADPTDGGSGRSRVDAADVPTDGPADDDATLGSAGELATLARILPHLPEADDAEVGPGDDCAVVRAPDGRFVITTDMMIEGPDFRLAWSTPHDLGRRAATSNLADVAAMGARPTALLVAIAAPAGTRVAELEALADGLREGCRLQAPGCGVVGGDLSVSDALVITVTATGDLEGRGPVLRSGARPGDVVAVAGTLGMAAAGVRLLFDEARSPDADGVPVPDAALARTLRVSHPAAVEAQLAPVAPLTAGVDAARAGATAMLDVSDGLLLDLGRMARASGVGIDLGSAALADDARRVAAAHPSPPPAALDLVLTGGEDHALVAAFPAGAALPDPFRAIGVVAHAGPDGPAVTVDGAPYAGPQTALGGWDPYADWDGAR</sequence>
<comment type="miscellaneous">
    <text evidence="1">Reaction mechanism of ThiL seems to utilize a direct, inline transfer of the gamma-phosphate of ATP to TMP rather than a phosphorylated enzyme intermediate.</text>
</comment>
<organism evidence="2 3">
    <name type="scientific">Clavibacter sepedonicus</name>
    <name type="common">Clavibacter michiganensis subsp. sepedonicus</name>
    <dbReference type="NCBI Taxonomy" id="31964"/>
    <lineage>
        <taxon>Bacteria</taxon>
        <taxon>Bacillati</taxon>
        <taxon>Actinomycetota</taxon>
        <taxon>Actinomycetes</taxon>
        <taxon>Micrococcales</taxon>
        <taxon>Microbacteriaceae</taxon>
        <taxon>Clavibacter</taxon>
    </lineage>
</organism>
<dbReference type="Gene3D" id="3.30.1330.10">
    <property type="entry name" value="PurM-like, N-terminal domain"/>
    <property type="match status" value="1"/>
</dbReference>
<feature type="binding site" evidence="1">
    <location>
        <position position="163"/>
    </location>
    <ligand>
        <name>Mg(2+)</name>
        <dbReference type="ChEBI" id="CHEBI:18420"/>
        <label>1</label>
    </ligand>
</feature>
<feature type="binding site" evidence="1">
    <location>
        <position position="188"/>
    </location>
    <ligand>
        <name>ATP</name>
        <dbReference type="ChEBI" id="CHEBI:30616"/>
    </ligand>
</feature>
<dbReference type="InterPro" id="IPR036921">
    <property type="entry name" value="PurM-like_N_sf"/>
</dbReference>
<feature type="binding site" evidence="1">
    <location>
        <position position="324"/>
    </location>
    <ligand>
        <name>substrate</name>
    </ligand>
</feature>
<feature type="binding site" evidence="1">
    <location>
        <position position="83"/>
    </location>
    <ligand>
        <name>Mg(2+)</name>
        <dbReference type="ChEBI" id="CHEBI:18420"/>
        <label>1</label>
    </ligand>
</feature>
<proteinExistence type="inferred from homology"/>
<dbReference type="EMBL" id="AM849034">
    <property type="protein sequence ID" value="CAQ02140.1"/>
    <property type="molecule type" value="Genomic_DNA"/>
</dbReference>
<dbReference type="InterPro" id="IPR036676">
    <property type="entry name" value="PurM-like_C_sf"/>
</dbReference>
<dbReference type="SUPFAM" id="SSF56042">
    <property type="entry name" value="PurM C-terminal domain-like"/>
    <property type="match status" value="1"/>
</dbReference>
<keyword evidence="1 2" id="KW-0808">Transferase</keyword>
<comment type="pathway">
    <text evidence="1">Cofactor biosynthesis; thiamine diphosphate biosynthesis; thiamine diphosphate from thiamine phosphate: step 1/1.</text>
</comment>
<dbReference type="InterPro" id="IPR006283">
    <property type="entry name" value="ThiL-like"/>
</dbReference>
<keyword evidence="1" id="KW-0547">Nucleotide-binding</keyword>
<keyword evidence="1" id="KW-0067">ATP-binding</keyword>
<feature type="binding site" evidence="1">
    <location>
        <position position="113"/>
    </location>
    <ligand>
        <name>Mg(2+)</name>
        <dbReference type="ChEBI" id="CHEBI:18420"/>
        <label>4</label>
    </ligand>
</feature>
<keyword evidence="1" id="KW-0460">Magnesium</keyword>
<reference evidence="2 3" key="1">
    <citation type="journal article" date="2008" name="J. Bacteriol.">
        <title>Genome of the actinomycete plant pathogen Clavibacter michiganensis subsp. sepedonicus suggests recent niche adaptation.</title>
        <authorList>
            <person name="Bentley S.D."/>
            <person name="Corton C."/>
            <person name="Brown S.E."/>
            <person name="Barron A."/>
            <person name="Clark L."/>
            <person name="Doggett J."/>
            <person name="Harris B."/>
            <person name="Ormond D."/>
            <person name="Quail M.A."/>
            <person name="May G."/>
            <person name="Francis D."/>
            <person name="Knudson D."/>
            <person name="Parkhill J."/>
            <person name="Ishimaru C.A."/>
        </authorList>
    </citation>
    <scope>NUCLEOTIDE SEQUENCE [LARGE SCALE GENOMIC DNA]</scope>
    <source>
        <strain evidence="3">ATCC 33113 / DSM 20744 / JCM 9667 / LMG 2889 / ICMP 2535 / C-1</strain>
    </source>
</reference>
<dbReference type="RefSeq" id="WP_012299364.1">
    <property type="nucleotide sequence ID" value="NC_010407.1"/>
</dbReference>
<evidence type="ECO:0000313" key="2">
    <source>
        <dbReference type="EMBL" id="CAQ02140.1"/>
    </source>
</evidence>
<dbReference type="PANTHER" id="PTHR30270:SF0">
    <property type="entry name" value="THIAMINE-MONOPHOSPHATE KINASE"/>
    <property type="match status" value="1"/>
</dbReference>
<comment type="function">
    <text evidence="1">Catalyzes the ATP-dependent phosphorylation of thiamine-monophosphate (TMP) to form thiamine-pyrophosphate (TPP), the active form of vitamin B1.</text>
</comment>
<feature type="binding site" evidence="1">
    <location>
        <position position="273"/>
    </location>
    <ligand>
        <name>Mg(2+)</name>
        <dbReference type="ChEBI" id="CHEBI:18420"/>
        <label>5</label>
    </ligand>
</feature>
<dbReference type="KEGG" id="cms:CMS2044"/>
<dbReference type="HAMAP" id="MF_02128">
    <property type="entry name" value="TMP_kinase"/>
    <property type="match status" value="1"/>
</dbReference>
<feature type="binding site" evidence="1">
    <location>
        <begin position="162"/>
        <end position="163"/>
    </location>
    <ligand>
        <name>ATP</name>
        <dbReference type="ChEBI" id="CHEBI:30616"/>
    </ligand>
</feature>
<dbReference type="eggNOG" id="COG0611">
    <property type="taxonomic scope" value="Bacteria"/>
</dbReference>
<dbReference type="GO" id="GO:0009229">
    <property type="term" value="P:thiamine diphosphate biosynthetic process"/>
    <property type="evidence" value="ECO:0007669"/>
    <property type="project" value="UniProtKB-UniRule"/>
</dbReference>
<dbReference type="AlphaFoldDB" id="B0REX4"/>
<dbReference type="NCBIfam" id="NF004351">
    <property type="entry name" value="PRK05731.1-4"/>
    <property type="match status" value="1"/>
</dbReference>
<protein>
    <recommendedName>
        <fullName evidence="1">Thiamine-monophosphate kinase</fullName>
        <shortName evidence="1">TMP kinase</shortName>
        <shortName evidence="1">Thiamine-phosphate kinase</shortName>
        <ecNumber evidence="1">2.7.4.16</ecNumber>
    </recommendedName>
</protein>
<feature type="binding site" evidence="1">
    <location>
        <position position="68"/>
    </location>
    <ligand>
        <name>Mg(2+)</name>
        <dbReference type="ChEBI" id="CHEBI:18420"/>
        <label>4</label>
    </ligand>
</feature>
<dbReference type="SUPFAM" id="SSF55326">
    <property type="entry name" value="PurM N-terminal domain-like"/>
    <property type="match status" value="1"/>
</dbReference>
<dbReference type="Gene3D" id="3.90.650.10">
    <property type="entry name" value="PurM-like C-terminal domain"/>
    <property type="match status" value="1"/>
</dbReference>
<feature type="binding site" evidence="1">
    <location>
        <position position="91"/>
    </location>
    <ligand>
        <name>substrate</name>
    </ligand>
</feature>
<dbReference type="GO" id="GO:0000287">
    <property type="term" value="F:magnesium ion binding"/>
    <property type="evidence" value="ECO:0007669"/>
    <property type="project" value="UniProtKB-UniRule"/>
</dbReference>
<dbReference type="Pfam" id="PF00586">
    <property type="entry name" value="AIRS"/>
    <property type="match status" value="1"/>
</dbReference>
<feature type="binding site" evidence="1">
    <location>
        <position position="113"/>
    </location>
    <ligand>
        <name>Mg(2+)</name>
        <dbReference type="ChEBI" id="CHEBI:18420"/>
        <label>3</label>
    </ligand>
</feature>
<accession>B0REX4</accession>
<feature type="binding site" evidence="1">
    <location>
        <position position="84"/>
    </location>
    <ligand>
        <name>Mg(2+)</name>
        <dbReference type="ChEBI" id="CHEBI:18420"/>
        <label>2</label>
    </ligand>
</feature>
<name>B0REX4_CLASE</name>
<evidence type="ECO:0000313" key="3">
    <source>
        <dbReference type="Proteomes" id="UP000001318"/>
    </source>
</evidence>
<keyword evidence="1 2" id="KW-0418">Kinase</keyword>
<feature type="binding site" evidence="1">
    <location>
        <position position="113"/>
    </location>
    <ligand>
        <name>Mg(2+)</name>
        <dbReference type="ChEBI" id="CHEBI:18420"/>
        <label>2</label>
    </ligand>
</feature>
<dbReference type="GeneID" id="29470610"/>
<dbReference type="GO" id="GO:0009030">
    <property type="term" value="F:thiamine-phosphate kinase activity"/>
    <property type="evidence" value="ECO:0007669"/>
    <property type="project" value="UniProtKB-UniRule"/>
</dbReference>
<comment type="catalytic activity">
    <reaction evidence="1">
        <text>thiamine phosphate + ATP = thiamine diphosphate + ADP</text>
        <dbReference type="Rhea" id="RHEA:15913"/>
        <dbReference type="ChEBI" id="CHEBI:30616"/>
        <dbReference type="ChEBI" id="CHEBI:37575"/>
        <dbReference type="ChEBI" id="CHEBI:58937"/>
        <dbReference type="ChEBI" id="CHEBI:456216"/>
        <dbReference type="EC" id="2.7.4.16"/>
    </reaction>
</comment>
<dbReference type="UniPathway" id="UPA00060">
    <property type="reaction ID" value="UER00142"/>
</dbReference>
<dbReference type="NCBIfam" id="TIGR01379">
    <property type="entry name" value="thiL"/>
    <property type="match status" value="1"/>
</dbReference>
<dbReference type="PANTHER" id="PTHR30270">
    <property type="entry name" value="THIAMINE-MONOPHOSPHATE KINASE"/>
    <property type="match status" value="1"/>
</dbReference>
<dbReference type="CDD" id="cd02194">
    <property type="entry name" value="ThiL"/>
    <property type="match status" value="1"/>
</dbReference>
<dbReference type="GO" id="GO:0005524">
    <property type="term" value="F:ATP binding"/>
    <property type="evidence" value="ECO:0007669"/>
    <property type="project" value="UniProtKB-UniRule"/>
</dbReference>
<dbReference type="HOGENOM" id="CLU_046964_0_1_11"/>
<gene>
    <name evidence="1 2" type="primary">thiL</name>
    <name evidence="2" type="ordered locus">CMS2044</name>
</gene>
<dbReference type="EC" id="2.7.4.16" evidence="1"/>
<dbReference type="GO" id="GO:0009228">
    <property type="term" value="P:thiamine biosynthetic process"/>
    <property type="evidence" value="ECO:0007669"/>
    <property type="project" value="UniProtKB-KW"/>
</dbReference>
<feature type="binding site" evidence="1">
    <location>
        <position position="82"/>
    </location>
    <ligand>
        <name>Mg(2+)</name>
        <dbReference type="ChEBI" id="CHEBI:18420"/>
        <label>4</label>
    </ligand>
</feature>
<feature type="binding site" evidence="1">
    <location>
        <position position="272"/>
    </location>
    <ligand>
        <name>ATP</name>
        <dbReference type="ChEBI" id="CHEBI:30616"/>
    </ligand>
</feature>
<feature type="binding site" evidence="1">
    <location>
        <position position="84"/>
    </location>
    <ligand>
        <name>Mg(2+)</name>
        <dbReference type="ChEBI" id="CHEBI:18420"/>
        <label>1</label>
    </ligand>
</feature>
<comment type="similarity">
    <text evidence="1">Belongs to the thiamine-monophosphate kinase family.</text>
</comment>
<dbReference type="Proteomes" id="UP000001318">
    <property type="component" value="Chromosome"/>
</dbReference>
<dbReference type="STRING" id="31964.CMS2044"/>
<keyword evidence="1" id="KW-0784">Thiamine biosynthesis</keyword>
<feature type="binding site" evidence="1">
    <location>
        <position position="68"/>
    </location>
    <ligand>
        <name>Mg(2+)</name>
        <dbReference type="ChEBI" id="CHEBI:18420"/>
        <label>3</label>
    </ligand>
</feature>
<feature type="binding site" evidence="1">
    <location>
        <position position="375"/>
    </location>
    <ligand>
        <name>substrate</name>
    </ligand>
</feature>